<evidence type="ECO:0000313" key="3">
    <source>
        <dbReference type="Proteomes" id="UP000603200"/>
    </source>
</evidence>
<feature type="domain" description="Fido" evidence="1">
    <location>
        <begin position="106"/>
        <end position="256"/>
    </location>
</feature>
<dbReference type="Gene3D" id="1.10.3290.10">
    <property type="entry name" value="Fido-like domain"/>
    <property type="match status" value="1"/>
</dbReference>
<evidence type="ECO:0000259" key="1">
    <source>
        <dbReference type="PROSITE" id="PS51459"/>
    </source>
</evidence>
<dbReference type="InterPro" id="IPR040198">
    <property type="entry name" value="Fido_containing"/>
</dbReference>
<dbReference type="PANTHER" id="PTHR13504">
    <property type="entry name" value="FIDO DOMAIN-CONTAINING PROTEIN DDB_G0283145"/>
    <property type="match status" value="1"/>
</dbReference>
<dbReference type="Pfam" id="PF02661">
    <property type="entry name" value="Fic"/>
    <property type="match status" value="1"/>
</dbReference>
<gene>
    <name evidence="2" type="ORF">Ahu01nite_001630</name>
</gene>
<dbReference type="EMBL" id="BOMN01000001">
    <property type="protein sequence ID" value="GIE17061.1"/>
    <property type="molecule type" value="Genomic_DNA"/>
</dbReference>
<dbReference type="PROSITE" id="PS51459">
    <property type="entry name" value="FIDO"/>
    <property type="match status" value="1"/>
</dbReference>
<dbReference type="GO" id="GO:0051301">
    <property type="term" value="P:cell division"/>
    <property type="evidence" value="ECO:0007669"/>
    <property type="project" value="UniProtKB-KW"/>
</dbReference>
<dbReference type="InterPro" id="IPR036597">
    <property type="entry name" value="Fido-like_dom_sf"/>
</dbReference>
<dbReference type="PANTHER" id="PTHR13504:SF38">
    <property type="entry name" value="FIDO DOMAIN-CONTAINING PROTEIN"/>
    <property type="match status" value="1"/>
</dbReference>
<name>A0ABQ3ZEQ9_9ACTN</name>
<keyword evidence="2" id="KW-0131">Cell cycle</keyword>
<accession>A0ABQ3ZEQ9</accession>
<sequence>MLFRAPKLDFDDLRVIEEINQLRHELRIYLHEPRRWKGQLRRNLKARAVQGSNSIEGYDVNLDDALAIMEDEEPLDADRRTSLEIVGYRNALTYIQQLADDPGFQLEEFLIRSLHFMMLGHDLSKSPGRYRPGQIFVHDEERSLKVYEGPSPEAVPALMQELVADLNTGDDDCPVFVRAAMAHLNLVMIHPFRDGNGRMARALQTMVLAREKILTPEFSSIEEWLGKNTQSYYGVLGEVGAGAWHPERDTTVWVRFNLVAHHMQAHTVLRRVDDASRTWLELEKVIQQHKLPERAVFALYTAALGLKVRRPVYEKDAEIEVGTANRDLRFMVQAGLLAPQGETKGRFYLGTPELREIRRNVLSERPRPKNPYE</sequence>
<keyword evidence="3" id="KW-1185">Reference proteome</keyword>
<proteinExistence type="predicted"/>
<keyword evidence="2" id="KW-0132">Cell division</keyword>
<dbReference type="Proteomes" id="UP000603200">
    <property type="component" value="Unassembled WGS sequence"/>
</dbReference>
<protein>
    <submittedName>
        <fullName evidence="2">Cell division protein Fic</fullName>
    </submittedName>
</protein>
<organism evidence="2 3">
    <name type="scientific">Winogradskya humida</name>
    <dbReference type="NCBI Taxonomy" id="113566"/>
    <lineage>
        <taxon>Bacteria</taxon>
        <taxon>Bacillati</taxon>
        <taxon>Actinomycetota</taxon>
        <taxon>Actinomycetes</taxon>
        <taxon>Micromonosporales</taxon>
        <taxon>Micromonosporaceae</taxon>
        <taxon>Winogradskya</taxon>
    </lineage>
</organism>
<comment type="caution">
    <text evidence="2">The sequence shown here is derived from an EMBL/GenBank/DDBJ whole genome shotgun (WGS) entry which is preliminary data.</text>
</comment>
<dbReference type="SUPFAM" id="SSF140931">
    <property type="entry name" value="Fic-like"/>
    <property type="match status" value="1"/>
</dbReference>
<dbReference type="RefSeq" id="WP_203834369.1">
    <property type="nucleotide sequence ID" value="NZ_BAAATV010000001.1"/>
</dbReference>
<reference evidence="2 3" key="1">
    <citation type="submission" date="2021-01" db="EMBL/GenBank/DDBJ databases">
        <title>Whole genome shotgun sequence of Actinoplanes humidus NBRC 14915.</title>
        <authorList>
            <person name="Komaki H."/>
            <person name="Tamura T."/>
        </authorList>
    </citation>
    <scope>NUCLEOTIDE SEQUENCE [LARGE SCALE GENOMIC DNA]</scope>
    <source>
        <strain evidence="2 3">NBRC 14915</strain>
    </source>
</reference>
<evidence type="ECO:0000313" key="2">
    <source>
        <dbReference type="EMBL" id="GIE17061.1"/>
    </source>
</evidence>
<dbReference type="InterPro" id="IPR003812">
    <property type="entry name" value="Fido"/>
</dbReference>